<keyword evidence="1" id="KW-0472">Membrane</keyword>
<dbReference type="AlphaFoldDB" id="A0A7W6K0R0"/>
<proteinExistence type="predicted"/>
<evidence type="ECO:0000313" key="2">
    <source>
        <dbReference type="EMBL" id="MBB4101972.1"/>
    </source>
</evidence>
<evidence type="ECO:0000256" key="1">
    <source>
        <dbReference type="SAM" id="Phobius"/>
    </source>
</evidence>
<dbReference type="RefSeq" id="WP_183789063.1">
    <property type="nucleotide sequence ID" value="NZ_JACIDU010000002.1"/>
</dbReference>
<protein>
    <recommendedName>
        <fullName evidence="4">Transmembrane protein</fullName>
    </recommendedName>
</protein>
<evidence type="ECO:0008006" key="4">
    <source>
        <dbReference type="Google" id="ProtNLM"/>
    </source>
</evidence>
<comment type="caution">
    <text evidence="2">The sequence shown here is derived from an EMBL/GenBank/DDBJ whole genome shotgun (WGS) entry which is preliminary data.</text>
</comment>
<gene>
    <name evidence="2" type="ORF">GGQ66_000500</name>
</gene>
<keyword evidence="1" id="KW-1133">Transmembrane helix</keyword>
<name>A0A7W6K0R0_9HYPH</name>
<accession>A0A7W6K0R0</accession>
<keyword evidence="1" id="KW-0812">Transmembrane</keyword>
<sequence>MSHIEPEAEGEKPLDPVMDNVRRKMIRLQIVSGLIMFVSLMAVFGAVVYKVWGGKAAAPAPAASSATLIPSDQPLKLIAALPAGFTVSNVSLSGTQVLFYGKAADGGARAYVFDMTTGRIAATIAVGE</sequence>
<organism evidence="2 3">
    <name type="scientific">Allorhizobium borbori</name>
    <dbReference type="NCBI Taxonomy" id="485907"/>
    <lineage>
        <taxon>Bacteria</taxon>
        <taxon>Pseudomonadati</taxon>
        <taxon>Pseudomonadota</taxon>
        <taxon>Alphaproteobacteria</taxon>
        <taxon>Hyphomicrobiales</taxon>
        <taxon>Rhizobiaceae</taxon>
        <taxon>Rhizobium/Agrobacterium group</taxon>
        <taxon>Allorhizobium</taxon>
    </lineage>
</organism>
<evidence type="ECO:0000313" key="3">
    <source>
        <dbReference type="Proteomes" id="UP000584824"/>
    </source>
</evidence>
<reference evidence="2 3" key="1">
    <citation type="submission" date="2020-08" db="EMBL/GenBank/DDBJ databases">
        <title>Genomic Encyclopedia of Type Strains, Phase IV (KMG-IV): sequencing the most valuable type-strain genomes for metagenomic binning, comparative biology and taxonomic classification.</title>
        <authorList>
            <person name="Goeker M."/>
        </authorList>
    </citation>
    <scope>NUCLEOTIDE SEQUENCE [LARGE SCALE GENOMIC DNA]</scope>
    <source>
        <strain evidence="2 3">DSM 26385</strain>
    </source>
</reference>
<dbReference type="Proteomes" id="UP000584824">
    <property type="component" value="Unassembled WGS sequence"/>
</dbReference>
<dbReference type="EMBL" id="JACIDU010000002">
    <property type="protein sequence ID" value="MBB4101972.1"/>
    <property type="molecule type" value="Genomic_DNA"/>
</dbReference>
<keyword evidence="3" id="KW-1185">Reference proteome</keyword>
<feature type="transmembrane region" description="Helical" evidence="1">
    <location>
        <begin position="30"/>
        <end position="52"/>
    </location>
</feature>